<dbReference type="EMBL" id="MHNN01000006">
    <property type="protein sequence ID" value="OGZ46668.1"/>
    <property type="molecule type" value="Genomic_DNA"/>
</dbReference>
<evidence type="ECO:0000313" key="1">
    <source>
        <dbReference type="EMBL" id="OGZ46668.1"/>
    </source>
</evidence>
<accession>A0A1G2G9U0</accession>
<reference evidence="1 2" key="1">
    <citation type="journal article" date="2016" name="Nat. Commun.">
        <title>Thousands of microbial genomes shed light on interconnected biogeochemical processes in an aquifer system.</title>
        <authorList>
            <person name="Anantharaman K."/>
            <person name="Brown C.T."/>
            <person name="Hug L.A."/>
            <person name="Sharon I."/>
            <person name="Castelle C.J."/>
            <person name="Probst A.J."/>
            <person name="Thomas B.C."/>
            <person name="Singh A."/>
            <person name="Wilkins M.J."/>
            <person name="Karaoz U."/>
            <person name="Brodie E.L."/>
            <person name="Williams K.H."/>
            <person name="Hubbard S.S."/>
            <person name="Banfield J.F."/>
        </authorList>
    </citation>
    <scope>NUCLEOTIDE SEQUENCE [LARGE SCALE GENOMIC DNA]</scope>
</reference>
<dbReference type="Proteomes" id="UP000176576">
    <property type="component" value="Unassembled WGS sequence"/>
</dbReference>
<sequence>MAGVLEGRDLELFCELKRRGVLRPVLKEALEPRDGVLGFGCGDDRNGRMRDLCVFHVGLQDGVREEPKSFLFGWPGGPLGLTPISPLKGAIIAESFCDTAFFTIKKMIKAANYNSFLLHAHYPCLAVEKAIGLGALFQAVNVLFEAKRHSKAMLPGITVAALCQFDLGGEDDKKSYYLDRECWNMAYPELLPYYK</sequence>
<organism evidence="1 2">
    <name type="scientific">Candidatus Ryanbacteria bacterium RIFCSPHIGHO2_02_FULL_45_13b</name>
    <dbReference type="NCBI Taxonomy" id="1802117"/>
    <lineage>
        <taxon>Bacteria</taxon>
        <taxon>Candidatus Ryaniibacteriota</taxon>
    </lineage>
</organism>
<protein>
    <submittedName>
        <fullName evidence="1">Uncharacterized protein</fullName>
    </submittedName>
</protein>
<gene>
    <name evidence="1" type="ORF">A3J54_01590</name>
</gene>
<proteinExistence type="predicted"/>
<dbReference type="STRING" id="1802117.A3J54_01590"/>
<comment type="caution">
    <text evidence="1">The sequence shown here is derived from an EMBL/GenBank/DDBJ whole genome shotgun (WGS) entry which is preliminary data.</text>
</comment>
<name>A0A1G2G9U0_9BACT</name>
<dbReference type="AlphaFoldDB" id="A0A1G2G9U0"/>
<evidence type="ECO:0000313" key="2">
    <source>
        <dbReference type="Proteomes" id="UP000176576"/>
    </source>
</evidence>